<sequence>MKRTTTSFQRRPVPVLAAVLLLVMATFAASSSAATPAQTQPSAHAMTVSTHTPVDTRINSLHARLQITADQESLWQPVAQVMRDNASTMDSLRQSRTANANNMSAVDDLRSYGQVVDAHADGIKKLTSAFEALYNSMSDTQKHNADLIFRSDTHHAARKG</sequence>
<accession>A0A1G7SDG4</accession>
<evidence type="ECO:0000313" key="3">
    <source>
        <dbReference type="Proteomes" id="UP000199706"/>
    </source>
</evidence>
<gene>
    <name evidence="2" type="ORF">SAMN05216466_102475</name>
</gene>
<dbReference type="Proteomes" id="UP000199706">
    <property type="component" value="Unassembled WGS sequence"/>
</dbReference>
<proteinExistence type="predicted"/>
<feature type="signal peptide" evidence="1">
    <location>
        <begin position="1"/>
        <end position="28"/>
    </location>
</feature>
<organism evidence="2 3">
    <name type="scientific">Paraburkholderia phenazinium</name>
    <dbReference type="NCBI Taxonomy" id="60549"/>
    <lineage>
        <taxon>Bacteria</taxon>
        <taxon>Pseudomonadati</taxon>
        <taxon>Pseudomonadota</taxon>
        <taxon>Betaproteobacteria</taxon>
        <taxon>Burkholderiales</taxon>
        <taxon>Burkholderiaceae</taxon>
        <taxon>Paraburkholderia</taxon>
    </lineage>
</organism>
<reference evidence="2 3" key="1">
    <citation type="submission" date="2016-10" db="EMBL/GenBank/DDBJ databases">
        <authorList>
            <person name="de Groot N.N."/>
        </authorList>
    </citation>
    <scope>NUCLEOTIDE SEQUENCE [LARGE SCALE GENOMIC DNA]</scope>
    <source>
        <strain evidence="2 3">LMG 2247</strain>
    </source>
</reference>
<dbReference type="AlphaFoldDB" id="A0A1G7SDG4"/>
<protein>
    <submittedName>
        <fullName evidence="2">LTXXQ motif family protein</fullName>
    </submittedName>
</protein>
<evidence type="ECO:0000256" key="1">
    <source>
        <dbReference type="SAM" id="SignalP"/>
    </source>
</evidence>
<keyword evidence="1" id="KW-0732">Signal</keyword>
<dbReference type="Pfam" id="PF07813">
    <property type="entry name" value="LTXXQ"/>
    <property type="match status" value="1"/>
</dbReference>
<evidence type="ECO:0000313" key="2">
    <source>
        <dbReference type="EMBL" id="SDG20932.1"/>
    </source>
</evidence>
<name>A0A1G7SDG4_9BURK</name>
<feature type="chain" id="PRO_5011769886" evidence="1">
    <location>
        <begin position="29"/>
        <end position="160"/>
    </location>
</feature>
<dbReference type="InterPro" id="IPR012899">
    <property type="entry name" value="LTXXQ"/>
</dbReference>
<dbReference type="EMBL" id="FNCJ01000002">
    <property type="protein sequence ID" value="SDG20932.1"/>
    <property type="molecule type" value="Genomic_DNA"/>
</dbReference>
<dbReference type="GO" id="GO:0042597">
    <property type="term" value="C:periplasmic space"/>
    <property type="evidence" value="ECO:0007669"/>
    <property type="project" value="InterPro"/>
</dbReference>